<dbReference type="AlphaFoldDB" id="A0A1I1MF00"/>
<proteinExistence type="predicted"/>
<reference evidence="1 2" key="1">
    <citation type="submission" date="2016-10" db="EMBL/GenBank/DDBJ databases">
        <authorList>
            <person name="de Groot N.N."/>
        </authorList>
    </citation>
    <scope>NUCLEOTIDE SEQUENCE [LARGE SCALE GENOMIC DNA]</scope>
    <source>
        <strain evidence="1 2">DSM 12992</strain>
    </source>
</reference>
<organism evidence="1 2">
    <name type="scientific">Clostridium uliginosum</name>
    <dbReference type="NCBI Taxonomy" id="119641"/>
    <lineage>
        <taxon>Bacteria</taxon>
        <taxon>Bacillati</taxon>
        <taxon>Bacillota</taxon>
        <taxon>Clostridia</taxon>
        <taxon>Eubacteriales</taxon>
        <taxon>Clostridiaceae</taxon>
        <taxon>Clostridium</taxon>
    </lineage>
</organism>
<keyword evidence="2" id="KW-1185">Reference proteome</keyword>
<dbReference type="Pfam" id="PF10764">
    <property type="entry name" value="Gin"/>
    <property type="match status" value="1"/>
</dbReference>
<evidence type="ECO:0000313" key="2">
    <source>
        <dbReference type="Proteomes" id="UP000199263"/>
    </source>
</evidence>
<name>A0A1I1MF00_9CLOT</name>
<dbReference type="Proteomes" id="UP000199263">
    <property type="component" value="Unassembled WGS sequence"/>
</dbReference>
<gene>
    <name evidence="1" type="ORF">SAMN05421842_1107</name>
</gene>
<dbReference type="RefSeq" id="WP_175559957.1">
    <property type="nucleotide sequence ID" value="NZ_FOMG01000010.1"/>
</dbReference>
<sequence>MINRECFLCSKTKHNGIILNGEKICKTCEEEIVNLTNNNPKYDYYREKIKTILFK</sequence>
<dbReference type="InterPro" id="IPR019700">
    <property type="entry name" value="Sigma-G_inhibitor_Gin"/>
</dbReference>
<accession>A0A1I1MF00</accession>
<dbReference type="STRING" id="119641.SAMN05421842_1107"/>
<protein>
    <submittedName>
        <fullName evidence="1">Inhibitor of sigma-G Gin</fullName>
    </submittedName>
</protein>
<dbReference type="EMBL" id="FOMG01000010">
    <property type="protein sequence ID" value="SFC80170.1"/>
    <property type="molecule type" value="Genomic_DNA"/>
</dbReference>
<evidence type="ECO:0000313" key="1">
    <source>
        <dbReference type="EMBL" id="SFC80170.1"/>
    </source>
</evidence>